<accession>A0ABP7YN64</accession>
<keyword evidence="2" id="KW-1185">Reference proteome</keyword>
<dbReference type="Proteomes" id="UP001500266">
    <property type="component" value="Unassembled WGS sequence"/>
</dbReference>
<sequence length="136" mass="14734">MNGAGSLRRDFPGWLITHDGDGWSAERADGLRLSALAVTQVRAATFEALRAALEIIARGDAEILLRRLARALGKRGRQTRVCGGCLTVRAPDGREKVVTCNGGRFRWEGGWAVGSVTDVEETAALIDRALWKACSR</sequence>
<dbReference type="EMBL" id="BAABDO010000025">
    <property type="protein sequence ID" value="GAA4137799.1"/>
    <property type="molecule type" value="Genomic_DNA"/>
</dbReference>
<evidence type="ECO:0000313" key="1">
    <source>
        <dbReference type="EMBL" id="GAA4137799.1"/>
    </source>
</evidence>
<proteinExistence type="predicted"/>
<protein>
    <submittedName>
        <fullName evidence="1">Uncharacterized protein</fullName>
    </submittedName>
</protein>
<gene>
    <name evidence="1" type="ORF">GCM10022416_22600</name>
</gene>
<comment type="caution">
    <text evidence="1">The sequence shown here is derived from an EMBL/GenBank/DDBJ whole genome shotgun (WGS) entry which is preliminary data.</text>
</comment>
<name>A0ABP7YN64_9ACTN</name>
<evidence type="ECO:0000313" key="2">
    <source>
        <dbReference type="Proteomes" id="UP001500266"/>
    </source>
</evidence>
<organism evidence="1 2">
    <name type="scientific">Actinomadura keratinilytica</name>
    <dbReference type="NCBI Taxonomy" id="547461"/>
    <lineage>
        <taxon>Bacteria</taxon>
        <taxon>Bacillati</taxon>
        <taxon>Actinomycetota</taxon>
        <taxon>Actinomycetes</taxon>
        <taxon>Streptosporangiales</taxon>
        <taxon>Thermomonosporaceae</taxon>
        <taxon>Actinomadura</taxon>
    </lineage>
</organism>
<reference evidence="2" key="1">
    <citation type="journal article" date="2019" name="Int. J. Syst. Evol. Microbiol.">
        <title>The Global Catalogue of Microorganisms (GCM) 10K type strain sequencing project: providing services to taxonomists for standard genome sequencing and annotation.</title>
        <authorList>
            <consortium name="The Broad Institute Genomics Platform"/>
            <consortium name="The Broad Institute Genome Sequencing Center for Infectious Disease"/>
            <person name="Wu L."/>
            <person name="Ma J."/>
        </authorList>
    </citation>
    <scope>NUCLEOTIDE SEQUENCE [LARGE SCALE GENOMIC DNA]</scope>
    <source>
        <strain evidence="2">JCM 17316</strain>
    </source>
</reference>